<protein>
    <recommendedName>
        <fullName evidence="1">Reverse transcriptase Ty1/copia-type domain-containing protein</fullName>
    </recommendedName>
</protein>
<reference evidence="2" key="1">
    <citation type="submission" date="2015-10" db="EMBL/GenBank/DDBJ databases">
        <authorList>
            <person name="Martinez-Garcia P.J."/>
            <person name="Crepeau M.W."/>
            <person name="Puiu D."/>
            <person name="Gonzalez-Ibeas D."/>
            <person name="Whalen J."/>
            <person name="Stevens K."/>
            <person name="Paul R."/>
            <person name="Butterfield T."/>
            <person name="Britton M."/>
            <person name="Reagan R."/>
            <person name="Chakraborty S."/>
            <person name="Walawage S.L."/>
            <person name="Vasquez-Gross H.A."/>
            <person name="Cardeno C."/>
            <person name="Famula R."/>
            <person name="Pratt K."/>
            <person name="Kuruganti S."/>
            <person name="Aradhya M.K."/>
            <person name="Leslie C.A."/>
            <person name="Dandekar A.M."/>
            <person name="Salzberg S.L."/>
            <person name="Wegrzyn J.L."/>
            <person name="Langley C.H."/>
            <person name="Neale D.B."/>
        </authorList>
    </citation>
    <scope>NUCLEOTIDE SEQUENCE</scope>
    <source>
        <tissue evidence="2">Leaves</tissue>
    </source>
</reference>
<dbReference type="SUPFAM" id="SSF56672">
    <property type="entry name" value="DNA/RNA polymerases"/>
    <property type="match status" value="1"/>
</dbReference>
<sequence>MVTVRCFLSLATIHSWHLVHLDVNNAFLYGDLDERVYMRPPPGYLRKGDTRVCKLQKSLYGLKQASRQWNSKFTAALVELGFVQSKSDYSLFTKKTDDYFVALLVYVDDILLANSDLSVVQNIKQSLSTFFKLKDLGPVKYFLGMEIARSKKGISICQRKYALELIADVGLLASKPVNFPMDSHCRLSKSDEKLLEDTTAYRRLIGKLLYLTHTRPDITCSVHYLSQFLESPRVRHMQAALRIVRYVKMAPGQGIFLSTSSRVHLKAFADSDWASCPDTRRSISGYCVFLSDSLVSSKSKKQTTVSRFSAEAEYRSMAYAVCELTWLKSLLTDFHQLHSKPSFLICDNQAALHIATNLVYHERTKHIELDCHLIREKIQVGLLRTLHVSSSHQLADLLTKPLGSNVFHSLLCKMNVHNIYHSS</sequence>
<dbReference type="Proteomes" id="UP000619265">
    <property type="component" value="Unassembled WGS sequence"/>
</dbReference>
<evidence type="ECO:0000259" key="1">
    <source>
        <dbReference type="Pfam" id="PF07727"/>
    </source>
</evidence>
<dbReference type="AlphaFoldDB" id="A0A834CYN1"/>
<name>A0A834CYN1_JUGRE</name>
<dbReference type="EMBL" id="LIHL02000006">
    <property type="protein sequence ID" value="KAF5468111.1"/>
    <property type="molecule type" value="Genomic_DNA"/>
</dbReference>
<organism evidence="2 3">
    <name type="scientific">Juglans regia</name>
    <name type="common">English walnut</name>
    <dbReference type="NCBI Taxonomy" id="51240"/>
    <lineage>
        <taxon>Eukaryota</taxon>
        <taxon>Viridiplantae</taxon>
        <taxon>Streptophyta</taxon>
        <taxon>Embryophyta</taxon>
        <taxon>Tracheophyta</taxon>
        <taxon>Spermatophyta</taxon>
        <taxon>Magnoliopsida</taxon>
        <taxon>eudicotyledons</taxon>
        <taxon>Gunneridae</taxon>
        <taxon>Pentapetalae</taxon>
        <taxon>rosids</taxon>
        <taxon>fabids</taxon>
        <taxon>Fagales</taxon>
        <taxon>Juglandaceae</taxon>
        <taxon>Juglans</taxon>
    </lineage>
</organism>
<dbReference type="CDD" id="cd09272">
    <property type="entry name" value="RNase_HI_RT_Ty1"/>
    <property type="match status" value="1"/>
</dbReference>
<evidence type="ECO:0000313" key="3">
    <source>
        <dbReference type="Proteomes" id="UP000619265"/>
    </source>
</evidence>
<dbReference type="PANTHER" id="PTHR11439">
    <property type="entry name" value="GAG-POL-RELATED RETROTRANSPOSON"/>
    <property type="match status" value="1"/>
</dbReference>
<comment type="caution">
    <text evidence="2">The sequence shown here is derived from an EMBL/GenBank/DDBJ whole genome shotgun (WGS) entry which is preliminary data.</text>
</comment>
<reference evidence="2" key="2">
    <citation type="submission" date="2020-03" db="EMBL/GenBank/DDBJ databases">
        <title>Walnut 2.0.</title>
        <authorList>
            <person name="Marrano A."/>
            <person name="Britton M."/>
            <person name="Zimin A.V."/>
            <person name="Zaini P.A."/>
            <person name="Workman R."/>
            <person name="Puiu D."/>
            <person name="Bianco L."/>
            <person name="Allen B.J."/>
            <person name="Troggio M."/>
            <person name="Leslie C.A."/>
            <person name="Timp W."/>
            <person name="Dendekar A."/>
            <person name="Salzberg S.L."/>
            <person name="Neale D.B."/>
        </authorList>
    </citation>
    <scope>NUCLEOTIDE SEQUENCE</scope>
    <source>
        <tissue evidence="2">Leaves</tissue>
    </source>
</reference>
<accession>A0A834CYN1</accession>
<gene>
    <name evidence="2" type="ORF">F2P56_012291</name>
</gene>
<feature type="domain" description="Reverse transcriptase Ty1/copia-type" evidence="1">
    <location>
        <begin position="3"/>
        <end position="181"/>
    </location>
</feature>
<dbReference type="PANTHER" id="PTHR11439:SF454">
    <property type="match status" value="1"/>
</dbReference>
<dbReference type="Pfam" id="PF07727">
    <property type="entry name" value="RVT_2"/>
    <property type="match status" value="1"/>
</dbReference>
<dbReference type="InterPro" id="IPR043502">
    <property type="entry name" value="DNA/RNA_pol_sf"/>
</dbReference>
<evidence type="ECO:0000313" key="2">
    <source>
        <dbReference type="EMBL" id="KAF5468111.1"/>
    </source>
</evidence>
<dbReference type="Gramene" id="Jr06_05360_p1">
    <property type="protein sequence ID" value="cds.Jr06_05360_p1"/>
    <property type="gene ID" value="Jr06_05360"/>
</dbReference>
<dbReference type="InterPro" id="IPR013103">
    <property type="entry name" value="RVT_2"/>
</dbReference>
<proteinExistence type="predicted"/>